<dbReference type="Pfam" id="PF00067">
    <property type="entry name" value="p450"/>
    <property type="match status" value="1"/>
</dbReference>
<evidence type="ECO:0000256" key="6">
    <source>
        <dbReference type="ARBA" id="ARBA00022692"/>
    </source>
</evidence>
<keyword evidence="11 14" id="KW-0503">Monooxygenase</keyword>
<evidence type="ECO:0000256" key="11">
    <source>
        <dbReference type="ARBA" id="ARBA00023033"/>
    </source>
</evidence>
<comment type="pathway">
    <text evidence="3">Secondary metabolite biosynthesis; terpenoid biosynthesis.</text>
</comment>
<keyword evidence="5 13" id="KW-0349">Heme</keyword>
<keyword evidence="10 13" id="KW-0408">Iron</keyword>
<evidence type="ECO:0000256" key="5">
    <source>
        <dbReference type="ARBA" id="ARBA00022617"/>
    </source>
</evidence>
<dbReference type="GO" id="GO:0020037">
    <property type="term" value="F:heme binding"/>
    <property type="evidence" value="ECO:0007669"/>
    <property type="project" value="InterPro"/>
</dbReference>
<keyword evidence="17" id="KW-1185">Reference proteome</keyword>
<reference evidence="16 17" key="1">
    <citation type="journal article" date="2024" name="J Genomics">
        <title>Draft genome sequencing and assembly of Favolaschia claudopus CIRM-BRFM 2984 isolated from oak limbs.</title>
        <authorList>
            <person name="Navarro D."/>
            <person name="Drula E."/>
            <person name="Chaduli D."/>
            <person name="Cazenave R."/>
            <person name="Ahrendt S."/>
            <person name="Wang J."/>
            <person name="Lipzen A."/>
            <person name="Daum C."/>
            <person name="Barry K."/>
            <person name="Grigoriev I.V."/>
            <person name="Favel A."/>
            <person name="Rosso M.N."/>
            <person name="Martin F."/>
        </authorList>
    </citation>
    <scope>NUCLEOTIDE SEQUENCE [LARGE SCALE GENOMIC DNA]</scope>
    <source>
        <strain evidence="16 17">CIRM-BRFM 2984</strain>
    </source>
</reference>
<dbReference type="GO" id="GO:0005506">
    <property type="term" value="F:iron ion binding"/>
    <property type="evidence" value="ECO:0007669"/>
    <property type="project" value="InterPro"/>
</dbReference>
<comment type="subcellular location">
    <subcellularLocation>
        <location evidence="2">Membrane</location>
    </subcellularLocation>
</comment>
<evidence type="ECO:0000256" key="4">
    <source>
        <dbReference type="ARBA" id="ARBA00010617"/>
    </source>
</evidence>
<accession>A0AAW0DKM9</accession>
<dbReference type="InterPro" id="IPR002403">
    <property type="entry name" value="Cyt_P450_E_grp-IV"/>
</dbReference>
<comment type="cofactor">
    <cofactor evidence="1 13">
        <name>heme</name>
        <dbReference type="ChEBI" id="CHEBI:30413"/>
    </cofactor>
</comment>
<evidence type="ECO:0000256" key="9">
    <source>
        <dbReference type="ARBA" id="ARBA00023002"/>
    </source>
</evidence>
<dbReference type="PANTHER" id="PTHR24305:SF166">
    <property type="entry name" value="CYTOCHROME P450 12A4, MITOCHONDRIAL-RELATED"/>
    <property type="match status" value="1"/>
</dbReference>
<sequence>MFFRFLLSISGLFAAYTLLYLLNLIIQELRSPLRHVPGPKTSKLANFFYGQINDSDTAQTLRKRQQWVEQYGPTLKYRGFLGFSRLYTQDTKAINHVLMHPYTYQKPESTRYNLSRIVGPGLLVVEADVHKQQRRVMNPAFGYPQVRELTPIFTQKGNELRNIWAAQTGASKTVRVDILAWLNKATLDIIGLAGFNYDFNSLASENQSELAEAFNMIFKSGVQGSPIRILQTQLPAFRFIKTSLDRVMDNSQAVMKRIGSQLLQNSKNEIAHGGSSDSTRSRDLLSLLVRANTSKDIPVHQRLTDEDVLAQVPTFLVAGHETTSTATTWCLFALAQNKPAQTRLRNELLAMDTDEPSMDELNALSYLECVVKESLRVYSPVPSTTRVATQDDVVPLAKPFTDTQGNVHETLRVKKGQAVMIPIMALNHDKEIWGPDAAEFKPERWEQEKAISNSIPGIWSHILSFSGGPRACIGYRFSLVEMKALLFTLVRNFEFDLALAVAEIGSRSSVVQRPYLRSEPTKENQLPLLIKAYAA</sequence>
<feature type="binding site" description="axial binding residue" evidence="13">
    <location>
        <position position="472"/>
    </location>
    <ligand>
        <name>heme</name>
        <dbReference type="ChEBI" id="CHEBI:30413"/>
    </ligand>
    <ligandPart>
        <name>Fe</name>
        <dbReference type="ChEBI" id="CHEBI:18248"/>
    </ligandPart>
</feature>
<evidence type="ECO:0000313" key="17">
    <source>
        <dbReference type="Proteomes" id="UP001362999"/>
    </source>
</evidence>
<keyword evidence="7 13" id="KW-0479">Metal-binding</keyword>
<evidence type="ECO:0000256" key="2">
    <source>
        <dbReference type="ARBA" id="ARBA00004370"/>
    </source>
</evidence>
<keyword evidence="12 15" id="KW-0472">Membrane</keyword>
<keyword evidence="6 15" id="KW-0812">Transmembrane</keyword>
<evidence type="ECO:0000256" key="15">
    <source>
        <dbReference type="SAM" id="Phobius"/>
    </source>
</evidence>
<dbReference type="PROSITE" id="PS00086">
    <property type="entry name" value="CYTOCHROME_P450"/>
    <property type="match status" value="1"/>
</dbReference>
<dbReference type="EMBL" id="JAWWNJ010000007">
    <property type="protein sequence ID" value="KAK7051784.1"/>
    <property type="molecule type" value="Genomic_DNA"/>
</dbReference>
<name>A0AAW0DKM9_9AGAR</name>
<dbReference type="Gene3D" id="1.10.630.10">
    <property type="entry name" value="Cytochrome P450"/>
    <property type="match status" value="1"/>
</dbReference>
<gene>
    <name evidence="16" type="ORF">R3P38DRAFT_1629821</name>
</gene>
<evidence type="ECO:0000256" key="12">
    <source>
        <dbReference type="ARBA" id="ARBA00023136"/>
    </source>
</evidence>
<dbReference type="Proteomes" id="UP001362999">
    <property type="component" value="Unassembled WGS sequence"/>
</dbReference>
<protein>
    <submittedName>
        <fullName evidence="16">Cytochrome P450</fullName>
    </submittedName>
</protein>
<evidence type="ECO:0000313" key="16">
    <source>
        <dbReference type="EMBL" id="KAK7051784.1"/>
    </source>
</evidence>
<evidence type="ECO:0000256" key="8">
    <source>
        <dbReference type="ARBA" id="ARBA00022989"/>
    </source>
</evidence>
<dbReference type="InterPro" id="IPR036396">
    <property type="entry name" value="Cyt_P450_sf"/>
</dbReference>
<proteinExistence type="inferred from homology"/>
<keyword evidence="8 15" id="KW-1133">Transmembrane helix</keyword>
<dbReference type="GO" id="GO:0004497">
    <property type="term" value="F:monooxygenase activity"/>
    <property type="evidence" value="ECO:0007669"/>
    <property type="project" value="UniProtKB-KW"/>
</dbReference>
<dbReference type="InterPro" id="IPR001128">
    <property type="entry name" value="Cyt_P450"/>
</dbReference>
<dbReference type="InterPro" id="IPR017972">
    <property type="entry name" value="Cyt_P450_CS"/>
</dbReference>
<evidence type="ECO:0000256" key="7">
    <source>
        <dbReference type="ARBA" id="ARBA00022723"/>
    </source>
</evidence>
<dbReference type="PRINTS" id="PR00385">
    <property type="entry name" value="P450"/>
</dbReference>
<dbReference type="PANTHER" id="PTHR24305">
    <property type="entry name" value="CYTOCHROME P450"/>
    <property type="match status" value="1"/>
</dbReference>
<evidence type="ECO:0000256" key="14">
    <source>
        <dbReference type="RuleBase" id="RU000461"/>
    </source>
</evidence>
<dbReference type="SUPFAM" id="SSF48264">
    <property type="entry name" value="Cytochrome P450"/>
    <property type="match status" value="1"/>
</dbReference>
<feature type="transmembrane region" description="Helical" evidence="15">
    <location>
        <begin position="6"/>
        <end position="26"/>
    </location>
</feature>
<organism evidence="16 17">
    <name type="scientific">Favolaschia claudopus</name>
    <dbReference type="NCBI Taxonomy" id="2862362"/>
    <lineage>
        <taxon>Eukaryota</taxon>
        <taxon>Fungi</taxon>
        <taxon>Dikarya</taxon>
        <taxon>Basidiomycota</taxon>
        <taxon>Agaricomycotina</taxon>
        <taxon>Agaricomycetes</taxon>
        <taxon>Agaricomycetidae</taxon>
        <taxon>Agaricales</taxon>
        <taxon>Marasmiineae</taxon>
        <taxon>Mycenaceae</taxon>
        <taxon>Favolaschia</taxon>
    </lineage>
</organism>
<evidence type="ECO:0000256" key="13">
    <source>
        <dbReference type="PIRSR" id="PIRSR602403-1"/>
    </source>
</evidence>
<dbReference type="AlphaFoldDB" id="A0AAW0DKM9"/>
<dbReference type="CDD" id="cd11069">
    <property type="entry name" value="CYP_FUM15-like"/>
    <property type="match status" value="1"/>
</dbReference>
<dbReference type="InterPro" id="IPR050121">
    <property type="entry name" value="Cytochrome_P450_monoxygenase"/>
</dbReference>
<dbReference type="GO" id="GO:0016705">
    <property type="term" value="F:oxidoreductase activity, acting on paired donors, with incorporation or reduction of molecular oxygen"/>
    <property type="evidence" value="ECO:0007669"/>
    <property type="project" value="InterPro"/>
</dbReference>
<keyword evidence="9 14" id="KW-0560">Oxidoreductase</keyword>
<evidence type="ECO:0000256" key="1">
    <source>
        <dbReference type="ARBA" id="ARBA00001971"/>
    </source>
</evidence>
<evidence type="ECO:0000256" key="10">
    <source>
        <dbReference type="ARBA" id="ARBA00023004"/>
    </source>
</evidence>
<comment type="caution">
    <text evidence="16">The sequence shown here is derived from an EMBL/GenBank/DDBJ whole genome shotgun (WGS) entry which is preliminary data.</text>
</comment>
<comment type="similarity">
    <text evidence="4 14">Belongs to the cytochrome P450 family.</text>
</comment>
<dbReference type="PRINTS" id="PR00465">
    <property type="entry name" value="EP450IV"/>
</dbReference>
<dbReference type="GO" id="GO:0016020">
    <property type="term" value="C:membrane"/>
    <property type="evidence" value="ECO:0007669"/>
    <property type="project" value="UniProtKB-SubCell"/>
</dbReference>
<evidence type="ECO:0000256" key="3">
    <source>
        <dbReference type="ARBA" id="ARBA00004721"/>
    </source>
</evidence>